<comment type="similarity">
    <text evidence="2 10">Belongs to the phosphoenolpyruvate carboxykinase (ATP) family.</text>
</comment>
<dbReference type="HAMAP" id="MF_00453">
    <property type="entry name" value="PEPCK_ATP"/>
    <property type="match status" value="1"/>
</dbReference>
<keyword evidence="5 10" id="KW-0547">Nucleotide-binding</keyword>
<evidence type="ECO:0000256" key="8">
    <source>
        <dbReference type="ARBA" id="ARBA00023239"/>
    </source>
</evidence>
<dbReference type="SUPFAM" id="SSF68923">
    <property type="entry name" value="PEP carboxykinase N-terminal domain"/>
    <property type="match status" value="1"/>
</dbReference>
<feature type="binding site" evidence="10">
    <location>
        <position position="252"/>
    </location>
    <ligand>
        <name>Mn(2+)</name>
        <dbReference type="ChEBI" id="CHEBI:29035"/>
    </ligand>
</feature>
<evidence type="ECO:0000256" key="3">
    <source>
        <dbReference type="ARBA" id="ARBA00012363"/>
    </source>
</evidence>
<comment type="cofactor">
    <cofactor evidence="10">
        <name>Mn(2+)</name>
        <dbReference type="ChEBI" id="CHEBI:29035"/>
    </cofactor>
    <text evidence="10">Binds 1 Mn(2+) ion per subunit.</text>
</comment>
<evidence type="ECO:0000256" key="2">
    <source>
        <dbReference type="ARBA" id="ARBA00006052"/>
    </source>
</evidence>
<dbReference type="UniPathway" id="UPA00138"/>
<feature type="binding site" evidence="10">
    <location>
        <position position="196"/>
    </location>
    <ligand>
        <name>Mn(2+)</name>
        <dbReference type="ChEBI" id="CHEBI:29035"/>
    </ligand>
</feature>
<dbReference type="NCBIfam" id="NF006821">
    <property type="entry name" value="PRK09344.1-3"/>
    <property type="match status" value="1"/>
</dbReference>
<keyword evidence="7 10" id="KW-0067">ATP-binding</keyword>
<keyword evidence="6 10" id="KW-0210">Decarboxylase</keyword>
<dbReference type="EC" id="4.1.1.49" evidence="3 10"/>
<evidence type="ECO:0000256" key="4">
    <source>
        <dbReference type="ARBA" id="ARBA00022432"/>
    </source>
</evidence>
<dbReference type="AlphaFoldDB" id="A0A7K1Y5U1"/>
<feature type="binding site" evidence="10">
    <location>
        <position position="190"/>
    </location>
    <ligand>
        <name>substrate</name>
    </ligand>
</feature>
<keyword evidence="12" id="KW-1185">Reference proteome</keyword>
<feature type="binding site" evidence="10">
    <location>
        <position position="442"/>
    </location>
    <ligand>
        <name>ATP</name>
        <dbReference type="ChEBI" id="CHEBI:30616"/>
    </ligand>
</feature>
<feature type="binding site" evidence="10">
    <location>
        <position position="317"/>
    </location>
    <ligand>
        <name>substrate</name>
    </ligand>
</feature>
<feature type="binding site" evidence="10">
    <location>
        <begin position="436"/>
        <end position="437"/>
    </location>
    <ligand>
        <name>ATP</name>
        <dbReference type="ChEBI" id="CHEBI:30616"/>
    </ligand>
</feature>
<feature type="binding site" evidence="10">
    <location>
        <position position="215"/>
    </location>
    <ligand>
        <name>Mn(2+)</name>
        <dbReference type="ChEBI" id="CHEBI:29035"/>
    </ligand>
</feature>
<dbReference type="GO" id="GO:0006094">
    <property type="term" value="P:gluconeogenesis"/>
    <property type="evidence" value="ECO:0007669"/>
    <property type="project" value="UniProtKB-UniRule"/>
</dbReference>
<evidence type="ECO:0000256" key="7">
    <source>
        <dbReference type="ARBA" id="ARBA00022840"/>
    </source>
</evidence>
<evidence type="ECO:0000256" key="9">
    <source>
        <dbReference type="ARBA" id="ARBA00047371"/>
    </source>
</evidence>
<feature type="binding site" evidence="10">
    <location>
        <position position="196"/>
    </location>
    <ligand>
        <name>ATP</name>
        <dbReference type="ChEBI" id="CHEBI:30616"/>
    </ligand>
</feature>
<keyword evidence="11" id="KW-0670">Pyruvate</keyword>
<keyword evidence="10" id="KW-0479">Metal-binding</keyword>
<dbReference type="InterPro" id="IPR013035">
    <property type="entry name" value="PEP_carboxykinase_C"/>
</dbReference>
<name>A0A7K1Y5U1_9SPHI</name>
<dbReference type="InterPro" id="IPR008210">
    <property type="entry name" value="PEP_carboxykinase_N"/>
</dbReference>
<dbReference type="GO" id="GO:0005524">
    <property type="term" value="F:ATP binding"/>
    <property type="evidence" value="ECO:0007669"/>
    <property type="project" value="UniProtKB-UniRule"/>
</dbReference>
<keyword evidence="10" id="KW-0963">Cytoplasm</keyword>
<dbReference type="PROSITE" id="PS00532">
    <property type="entry name" value="PEPCK_ATP"/>
    <property type="match status" value="1"/>
</dbReference>
<comment type="pathway">
    <text evidence="1 10">Carbohydrate biosynthesis; gluconeogenesis.</text>
</comment>
<feature type="binding site" evidence="10">
    <location>
        <position position="215"/>
    </location>
    <ligand>
        <name>ATP</name>
        <dbReference type="ChEBI" id="CHEBI:30616"/>
    </ligand>
</feature>
<keyword evidence="8 10" id="KW-0456">Lyase</keyword>
<dbReference type="GO" id="GO:0016301">
    <property type="term" value="F:kinase activity"/>
    <property type="evidence" value="ECO:0007669"/>
    <property type="project" value="UniProtKB-KW"/>
</dbReference>
<keyword evidence="11" id="KW-0418">Kinase</keyword>
<feature type="binding site" evidence="10">
    <location>
        <position position="317"/>
    </location>
    <ligand>
        <name>ATP</name>
        <dbReference type="ChEBI" id="CHEBI:30616"/>
    </ligand>
</feature>
<evidence type="ECO:0000313" key="12">
    <source>
        <dbReference type="Proteomes" id="UP000466586"/>
    </source>
</evidence>
<keyword evidence="4 10" id="KW-0312">Gluconeogenesis</keyword>
<comment type="subcellular location">
    <subcellularLocation>
        <location evidence="10">Cytoplasm</location>
    </subcellularLocation>
</comment>
<dbReference type="Gene3D" id="3.90.228.20">
    <property type="match status" value="1"/>
</dbReference>
<comment type="catalytic activity">
    <reaction evidence="9 10">
        <text>oxaloacetate + ATP = phosphoenolpyruvate + ADP + CO2</text>
        <dbReference type="Rhea" id="RHEA:18617"/>
        <dbReference type="ChEBI" id="CHEBI:16452"/>
        <dbReference type="ChEBI" id="CHEBI:16526"/>
        <dbReference type="ChEBI" id="CHEBI:30616"/>
        <dbReference type="ChEBI" id="CHEBI:58702"/>
        <dbReference type="ChEBI" id="CHEBI:456216"/>
        <dbReference type="EC" id="4.1.1.49"/>
    </reaction>
</comment>
<dbReference type="NCBIfam" id="TIGR00224">
    <property type="entry name" value="pckA"/>
    <property type="match status" value="1"/>
</dbReference>
<keyword evidence="10" id="KW-0464">Manganese</keyword>
<dbReference type="Gene3D" id="3.40.449.10">
    <property type="entry name" value="Phosphoenolpyruvate Carboxykinase, domain 1"/>
    <property type="match status" value="1"/>
</dbReference>
<dbReference type="Proteomes" id="UP000466586">
    <property type="component" value="Unassembled WGS sequence"/>
</dbReference>
<feature type="binding site" evidence="10">
    <location>
        <position position="280"/>
    </location>
    <ligand>
        <name>ATP</name>
        <dbReference type="ChEBI" id="CHEBI:30616"/>
    </ligand>
</feature>
<sequence>MKTTTISPGVLPGFNEPQKCYFQLPPADLVKLALLKNEGTTSSSGALVINTGIFTGRSPKDRYIVHDELSSGPVNWGEINIPFEENAFDRLHRKMTAYLSGKAFFVRNAFAGYNEDSRISLRIITEQASQDLFAYNLFIRPEQSQHVEPEWTVIAAPGFRADPAVEQTRQPNFSIISFSRKTILIGGTAYTGEIKKAVFSVLNFLLPQKGILPMHCAANRGKNGDAAIFFGLSGTGKTTLSADPARMLIGDDEHGWDDSSVFNFEGGCYAKTVNLCKENEPQIYRAIRQGSLLENTAFFPGSDKVNYRNTCKTENTRVSYPLDYIENALTPPVGPPPENIFFLTADAFGVLPPVARLTQQQAIYYFTLGYTAKVAGTEFGINEPQATFSACFGKAFMPLHPSVYARLLNDKIEKYKPSIWLINTGWCGGAYGTGSRIKLEYTRAILQAIFTGELKKARYEQLPVFNLMIPKSCPGIPASLLNPADTWADKDAYYPAAFKLAEMFTRQMDELLATIA</sequence>
<dbReference type="GO" id="GO:0005829">
    <property type="term" value="C:cytosol"/>
    <property type="evidence" value="ECO:0007669"/>
    <property type="project" value="TreeGrafter"/>
</dbReference>
<dbReference type="PANTHER" id="PTHR30031:SF0">
    <property type="entry name" value="PHOSPHOENOLPYRUVATE CARBOXYKINASE (ATP)"/>
    <property type="match status" value="1"/>
</dbReference>
<evidence type="ECO:0000256" key="6">
    <source>
        <dbReference type="ARBA" id="ARBA00022793"/>
    </source>
</evidence>
<dbReference type="InterPro" id="IPR015994">
    <property type="entry name" value="PEPCK_ATP_CS"/>
</dbReference>
<feature type="binding site" evidence="10">
    <location>
        <position position="196"/>
    </location>
    <ligand>
        <name>substrate</name>
    </ligand>
</feature>
<evidence type="ECO:0000256" key="10">
    <source>
        <dbReference type="HAMAP-Rule" id="MF_00453"/>
    </source>
</evidence>
<dbReference type="SUPFAM" id="SSF53795">
    <property type="entry name" value="PEP carboxykinase-like"/>
    <property type="match status" value="1"/>
</dbReference>
<dbReference type="GO" id="GO:0004612">
    <property type="term" value="F:phosphoenolpyruvate carboxykinase (ATP) activity"/>
    <property type="evidence" value="ECO:0007669"/>
    <property type="project" value="UniProtKB-UniRule"/>
</dbReference>
<dbReference type="GO" id="GO:0046872">
    <property type="term" value="F:metal ion binding"/>
    <property type="evidence" value="ECO:0007669"/>
    <property type="project" value="UniProtKB-KW"/>
</dbReference>
<dbReference type="Pfam" id="PF01293">
    <property type="entry name" value="PEPCK_ATP"/>
    <property type="match status" value="1"/>
</dbReference>
<gene>
    <name evidence="10 11" type="primary">pckA</name>
    <name evidence="11" type="ORF">GS399_03145</name>
</gene>
<comment type="caution">
    <text evidence="11">The sequence shown here is derived from an EMBL/GenBank/DDBJ whole genome shotgun (WGS) entry which is preliminary data.</text>
</comment>
<dbReference type="EMBL" id="WVHT01000001">
    <property type="protein sequence ID" value="MXV49954.1"/>
    <property type="molecule type" value="Genomic_DNA"/>
</dbReference>
<feature type="binding site" evidence="10">
    <location>
        <position position="57"/>
    </location>
    <ligand>
        <name>substrate</name>
    </ligand>
</feature>
<reference evidence="11 12" key="1">
    <citation type="submission" date="2019-11" db="EMBL/GenBank/DDBJ databases">
        <title>Pedobacter sp. HMF7647 Genome sequencing and assembly.</title>
        <authorList>
            <person name="Kang H."/>
            <person name="Kim H."/>
            <person name="Joh K."/>
        </authorList>
    </citation>
    <scope>NUCLEOTIDE SEQUENCE [LARGE SCALE GENOMIC DNA]</scope>
    <source>
        <strain evidence="11 12">HMF7647</strain>
    </source>
</reference>
<dbReference type="InterPro" id="IPR001272">
    <property type="entry name" value="PEP_carboxykinase_ATP"/>
</dbReference>
<dbReference type="Gene3D" id="2.170.8.10">
    <property type="entry name" value="Phosphoenolpyruvate Carboxykinase, domain 2"/>
    <property type="match status" value="1"/>
</dbReference>
<dbReference type="PIRSF" id="PIRSF006294">
    <property type="entry name" value="PEP_crbxkin"/>
    <property type="match status" value="1"/>
</dbReference>
<protein>
    <recommendedName>
        <fullName evidence="3 10">Phosphoenolpyruvate carboxykinase (ATP)</fullName>
        <shortName evidence="10">PCK</shortName>
        <shortName evidence="10">PEP carboxykinase</shortName>
        <shortName evidence="10">PEPCK</shortName>
        <ecNumber evidence="3 10">4.1.1.49</ecNumber>
    </recommendedName>
</protein>
<comment type="function">
    <text evidence="10">Involved in the gluconeogenesis. Catalyzes the conversion of oxaloacetate (OAA) to phosphoenolpyruvate (PEP) through direct phosphoryl transfer between the nucleoside triphosphate and OAA.</text>
</comment>
<dbReference type="RefSeq" id="WP_160843115.1">
    <property type="nucleotide sequence ID" value="NZ_WVHT01000001.1"/>
</dbReference>
<feature type="binding site" evidence="10">
    <location>
        <begin position="231"/>
        <end position="239"/>
    </location>
    <ligand>
        <name>ATP</name>
        <dbReference type="ChEBI" id="CHEBI:30616"/>
    </ligand>
</feature>
<accession>A0A7K1Y5U1</accession>
<evidence type="ECO:0000256" key="1">
    <source>
        <dbReference type="ARBA" id="ARBA00004742"/>
    </source>
</evidence>
<evidence type="ECO:0000256" key="5">
    <source>
        <dbReference type="ARBA" id="ARBA00022741"/>
    </source>
</evidence>
<dbReference type="PANTHER" id="PTHR30031">
    <property type="entry name" value="PHOSPHOENOLPYRUVATE CARBOXYKINASE ATP"/>
    <property type="match status" value="1"/>
</dbReference>
<dbReference type="NCBIfam" id="NF006820">
    <property type="entry name" value="PRK09344.1-2"/>
    <property type="match status" value="1"/>
</dbReference>
<organism evidence="11 12">
    <name type="scientific">Hufsiella arboris</name>
    <dbReference type="NCBI Taxonomy" id="2695275"/>
    <lineage>
        <taxon>Bacteria</taxon>
        <taxon>Pseudomonadati</taxon>
        <taxon>Bacteroidota</taxon>
        <taxon>Sphingobacteriia</taxon>
        <taxon>Sphingobacteriales</taxon>
        <taxon>Sphingobacteriaceae</taxon>
        <taxon>Hufsiella</taxon>
    </lineage>
</organism>
<keyword evidence="11" id="KW-0808">Transferase</keyword>
<proteinExistence type="inferred from homology"/>
<evidence type="ECO:0000313" key="11">
    <source>
        <dbReference type="EMBL" id="MXV49954.1"/>
    </source>
</evidence>